<keyword evidence="3" id="KW-1185">Reference proteome</keyword>
<feature type="transmembrane region" description="Helical" evidence="1">
    <location>
        <begin position="7"/>
        <end position="25"/>
    </location>
</feature>
<protein>
    <submittedName>
        <fullName evidence="2">Uncharacterized protein</fullName>
    </submittedName>
</protein>
<comment type="caution">
    <text evidence="2">The sequence shown here is derived from an EMBL/GenBank/DDBJ whole genome shotgun (WGS) entry which is preliminary data.</text>
</comment>
<keyword evidence="1" id="KW-0812">Transmembrane</keyword>
<accession>A0A3N4PYV9</accession>
<evidence type="ECO:0000256" key="1">
    <source>
        <dbReference type="SAM" id="Phobius"/>
    </source>
</evidence>
<reference evidence="2 3" key="1">
    <citation type="submission" date="2018-11" db="EMBL/GenBank/DDBJ databases">
        <title>Chitinophaga lutea sp.nov., isolate from arsenic contaminated soil.</title>
        <authorList>
            <person name="Zong Y."/>
        </authorList>
    </citation>
    <scope>NUCLEOTIDE SEQUENCE [LARGE SCALE GENOMIC DNA]</scope>
    <source>
        <strain evidence="2 3">ZY74</strain>
    </source>
</reference>
<dbReference type="OrthoDB" id="964187at2"/>
<sequence>MLKNASFSIISATVYLLAYCILLQVERLQGLAVGMFLLSPFVVCWMVYVVLKHGRYTGRELAEGEEFGYEDRG</sequence>
<name>A0A3N4PYV9_9BACT</name>
<evidence type="ECO:0000313" key="2">
    <source>
        <dbReference type="EMBL" id="RPE12605.1"/>
    </source>
</evidence>
<keyword evidence="1" id="KW-0472">Membrane</keyword>
<evidence type="ECO:0000313" key="3">
    <source>
        <dbReference type="Proteomes" id="UP000278351"/>
    </source>
</evidence>
<dbReference type="EMBL" id="RPDH01000001">
    <property type="protein sequence ID" value="RPE12605.1"/>
    <property type="molecule type" value="Genomic_DNA"/>
</dbReference>
<dbReference type="AlphaFoldDB" id="A0A3N4PYV9"/>
<dbReference type="Proteomes" id="UP000278351">
    <property type="component" value="Unassembled WGS sequence"/>
</dbReference>
<organism evidence="2 3">
    <name type="scientific">Chitinophaga lutea</name>
    <dbReference type="NCBI Taxonomy" id="2488634"/>
    <lineage>
        <taxon>Bacteria</taxon>
        <taxon>Pseudomonadati</taxon>
        <taxon>Bacteroidota</taxon>
        <taxon>Chitinophagia</taxon>
        <taxon>Chitinophagales</taxon>
        <taxon>Chitinophagaceae</taxon>
        <taxon>Chitinophaga</taxon>
    </lineage>
</organism>
<keyword evidence="1" id="KW-1133">Transmembrane helix</keyword>
<feature type="transmembrane region" description="Helical" evidence="1">
    <location>
        <begin position="31"/>
        <end position="51"/>
    </location>
</feature>
<gene>
    <name evidence="2" type="ORF">EGT74_03375</name>
</gene>
<dbReference type="RefSeq" id="WP_123845116.1">
    <property type="nucleotide sequence ID" value="NZ_RPDH01000001.1"/>
</dbReference>
<proteinExistence type="predicted"/>